<dbReference type="RefSeq" id="WP_086537763.1">
    <property type="nucleotide sequence ID" value="NZ_NGFO01000048.1"/>
</dbReference>
<keyword evidence="5 6" id="KW-0472">Membrane</keyword>
<dbReference type="AlphaFoldDB" id="A0A243Q422"/>
<name>A0A243Q422_9ACTN</name>
<feature type="transmembrane region" description="Helical" evidence="6">
    <location>
        <begin position="263"/>
        <end position="288"/>
    </location>
</feature>
<proteinExistence type="predicted"/>
<dbReference type="OrthoDB" id="45037at2"/>
<dbReference type="InterPro" id="IPR001851">
    <property type="entry name" value="ABC_transp_permease"/>
</dbReference>
<evidence type="ECO:0000313" key="8">
    <source>
        <dbReference type="Proteomes" id="UP000194632"/>
    </source>
</evidence>
<dbReference type="CDD" id="cd06580">
    <property type="entry name" value="TM_PBP1_transp_TpRbsC_like"/>
    <property type="match status" value="1"/>
</dbReference>
<dbReference type="STRING" id="417102.CA982_24630"/>
<dbReference type="Proteomes" id="UP000194632">
    <property type="component" value="Unassembled WGS sequence"/>
</dbReference>
<feature type="transmembrane region" description="Helical" evidence="6">
    <location>
        <begin position="214"/>
        <end position="232"/>
    </location>
</feature>
<evidence type="ECO:0000256" key="2">
    <source>
        <dbReference type="ARBA" id="ARBA00022475"/>
    </source>
</evidence>
<dbReference type="GO" id="GO:0022857">
    <property type="term" value="F:transmembrane transporter activity"/>
    <property type="evidence" value="ECO:0007669"/>
    <property type="project" value="InterPro"/>
</dbReference>
<protein>
    <submittedName>
        <fullName evidence="7">ABC transporter permease</fullName>
    </submittedName>
</protein>
<dbReference type="GO" id="GO:0005886">
    <property type="term" value="C:plasma membrane"/>
    <property type="evidence" value="ECO:0007669"/>
    <property type="project" value="UniProtKB-SubCell"/>
</dbReference>
<keyword evidence="8" id="KW-1185">Reference proteome</keyword>
<evidence type="ECO:0000256" key="4">
    <source>
        <dbReference type="ARBA" id="ARBA00022989"/>
    </source>
</evidence>
<feature type="transmembrane region" description="Helical" evidence="6">
    <location>
        <begin position="158"/>
        <end position="177"/>
    </location>
</feature>
<sequence>MDTVNTIRSHLSRVAAHPRDLSLRNPVVVGLGAVVISAAVGLLLAAAAGADPATAIEALVDGTLGSPFAVGTSMNSAAVLMLVAIGFTIAYRAGLVNVGGEGQICLGGIAATAVGVSLPDGVSAVLAIPLTLAAAVLGGALWAAIAAWLKVRRGASEIITTLLLNFVGLALVVLMVHEEGLLRQPVTSSETLPQSESLAESTHLPLLGLTKNPATIAIVLAVGLAVVVATLLRYSAIGIRLRAVGLSPSAAARLGVPIDRTAFLGLTTAGGCAGLAGGLLVTTAPFVLAEGFSSGFGFSGLVVGLLARGSMIAVAGVSLLFGFLVSGGINLQLEAGVPSSTITVVQSVLIILIAATAWWASSSPTKPAATADTHCGTPAPAIEEVPA</sequence>
<evidence type="ECO:0000256" key="5">
    <source>
        <dbReference type="ARBA" id="ARBA00023136"/>
    </source>
</evidence>
<dbReference type="PANTHER" id="PTHR47089:SF1">
    <property type="entry name" value="GUANOSINE ABC TRANSPORTER PERMEASE PROTEIN NUPP"/>
    <property type="match status" value="1"/>
</dbReference>
<evidence type="ECO:0000256" key="6">
    <source>
        <dbReference type="SAM" id="Phobius"/>
    </source>
</evidence>
<feature type="transmembrane region" description="Helical" evidence="6">
    <location>
        <begin position="98"/>
        <end position="118"/>
    </location>
</feature>
<reference evidence="7 8" key="1">
    <citation type="submission" date="2017-05" db="EMBL/GenBank/DDBJ databases">
        <title>Biotechnological potential of actinobacteria isolated from South African environments.</title>
        <authorList>
            <person name="Le Roes-Hill M."/>
            <person name="Prins A."/>
            <person name="Durrell K.A."/>
        </authorList>
    </citation>
    <scope>NUCLEOTIDE SEQUENCE [LARGE SCALE GENOMIC DNA]</scope>
    <source>
        <strain evidence="7">BS2</strain>
    </source>
</reference>
<dbReference type="Pfam" id="PF02653">
    <property type="entry name" value="BPD_transp_2"/>
    <property type="match status" value="1"/>
</dbReference>
<feature type="transmembrane region" description="Helical" evidence="6">
    <location>
        <begin position="124"/>
        <end position="149"/>
    </location>
</feature>
<organism evidence="7 8">
    <name type="scientific">Gordonia lacunae</name>
    <dbReference type="NCBI Taxonomy" id="417102"/>
    <lineage>
        <taxon>Bacteria</taxon>
        <taxon>Bacillati</taxon>
        <taxon>Actinomycetota</taxon>
        <taxon>Actinomycetes</taxon>
        <taxon>Mycobacteriales</taxon>
        <taxon>Gordoniaceae</taxon>
        <taxon>Gordonia</taxon>
    </lineage>
</organism>
<keyword evidence="2" id="KW-1003">Cell membrane</keyword>
<evidence type="ECO:0000256" key="3">
    <source>
        <dbReference type="ARBA" id="ARBA00022692"/>
    </source>
</evidence>
<feature type="transmembrane region" description="Helical" evidence="6">
    <location>
        <begin position="68"/>
        <end position="91"/>
    </location>
</feature>
<comment type="subcellular location">
    <subcellularLocation>
        <location evidence="1">Cell membrane</location>
        <topology evidence="1">Multi-pass membrane protein</topology>
    </subcellularLocation>
</comment>
<evidence type="ECO:0000313" key="7">
    <source>
        <dbReference type="EMBL" id="OUC75855.1"/>
    </source>
</evidence>
<dbReference type="EMBL" id="NGFO01000048">
    <property type="protein sequence ID" value="OUC75855.1"/>
    <property type="molecule type" value="Genomic_DNA"/>
</dbReference>
<gene>
    <name evidence="7" type="ORF">CA982_24630</name>
</gene>
<dbReference type="PANTHER" id="PTHR47089">
    <property type="entry name" value="ABC TRANSPORTER, PERMEASE PROTEIN"/>
    <property type="match status" value="1"/>
</dbReference>
<keyword evidence="4 6" id="KW-1133">Transmembrane helix</keyword>
<feature type="transmembrane region" description="Helical" evidence="6">
    <location>
        <begin position="300"/>
        <end position="325"/>
    </location>
</feature>
<comment type="caution">
    <text evidence="7">The sequence shown here is derived from an EMBL/GenBank/DDBJ whole genome shotgun (WGS) entry which is preliminary data.</text>
</comment>
<feature type="transmembrane region" description="Helical" evidence="6">
    <location>
        <begin position="337"/>
        <end position="360"/>
    </location>
</feature>
<accession>A0A243Q422</accession>
<feature type="transmembrane region" description="Helical" evidence="6">
    <location>
        <begin position="27"/>
        <end position="48"/>
    </location>
</feature>
<keyword evidence="3 6" id="KW-0812">Transmembrane</keyword>
<evidence type="ECO:0000256" key="1">
    <source>
        <dbReference type="ARBA" id="ARBA00004651"/>
    </source>
</evidence>